<reference evidence="2 3" key="1">
    <citation type="journal article" date="2020" name="BMC Genomics">
        <title>Intraspecific diversification of the crop wild relative Brassica cretica Lam. using demographic model selection.</title>
        <authorList>
            <person name="Kioukis A."/>
            <person name="Michalopoulou V.A."/>
            <person name="Briers L."/>
            <person name="Pirintsos S."/>
            <person name="Studholme D.J."/>
            <person name="Pavlidis P."/>
            <person name="Sarris P.F."/>
        </authorList>
    </citation>
    <scope>NUCLEOTIDE SEQUENCE [LARGE SCALE GENOMIC DNA]</scope>
    <source>
        <strain evidence="3">cv. PFS-1207/04</strain>
    </source>
</reference>
<evidence type="ECO:0000256" key="1">
    <source>
        <dbReference type="SAM" id="MobiDB-lite"/>
    </source>
</evidence>
<name>A0ABQ7E3E6_BRACR</name>
<feature type="region of interest" description="Disordered" evidence="1">
    <location>
        <begin position="17"/>
        <end position="41"/>
    </location>
</feature>
<protein>
    <submittedName>
        <fullName evidence="2">Uncharacterized protein</fullName>
    </submittedName>
</protein>
<dbReference type="Proteomes" id="UP000266723">
    <property type="component" value="Unassembled WGS sequence"/>
</dbReference>
<sequence>MVITAKLTVVCLEISPCSVPHGNSQDENTEQQGEGDDSRSEWSELGRVLIRIQIRFKFSAQRIQ</sequence>
<keyword evidence="3" id="KW-1185">Reference proteome</keyword>
<evidence type="ECO:0000313" key="2">
    <source>
        <dbReference type="EMBL" id="KAF3590946.1"/>
    </source>
</evidence>
<gene>
    <name evidence="2" type="ORF">DY000_02027357</name>
</gene>
<proteinExistence type="predicted"/>
<evidence type="ECO:0000313" key="3">
    <source>
        <dbReference type="Proteomes" id="UP000266723"/>
    </source>
</evidence>
<dbReference type="EMBL" id="QGKV02000299">
    <property type="protein sequence ID" value="KAF3590946.1"/>
    <property type="molecule type" value="Genomic_DNA"/>
</dbReference>
<accession>A0ABQ7E3E6</accession>
<organism evidence="2 3">
    <name type="scientific">Brassica cretica</name>
    <name type="common">Mustard</name>
    <dbReference type="NCBI Taxonomy" id="69181"/>
    <lineage>
        <taxon>Eukaryota</taxon>
        <taxon>Viridiplantae</taxon>
        <taxon>Streptophyta</taxon>
        <taxon>Embryophyta</taxon>
        <taxon>Tracheophyta</taxon>
        <taxon>Spermatophyta</taxon>
        <taxon>Magnoliopsida</taxon>
        <taxon>eudicotyledons</taxon>
        <taxon>Gunneridae</taxon>
        <taxon>Pentapetalae</taxon>
        <taxon>rosids</taxon>
        <taxon>malvids</taxon>
        <taxon>Brassicales</taxon>
        <taxon>Brassicaceae</taxon>
        <taxon>Brassiceae</taxon>
        <taxon>Brassica</taxon>
    </lineage>
</organism>
<comment type="caution">
    <text evidence="2">The sequence shown here is derived from an EMBL/GenBank/DDBJ whole genome shotgun (WGS) entry which is preliminary data.</text>
</comment>